<keyword evidence="3" id="KW-1185">Reference proteome</keyword>
<dbReference type="EMBL" id="LHXO01000049">
    <property type="protein sequence ID" value="KXA94594.1"/>
    <property type="molecule type" value="Genomic_DNA"/>
</dbReference>
<evidence type="ECO:0000256" key="1">
    <source>
        <dbReference type="SAM" id="MobiDB-lite"/>
    </source>
</evidence>
<evidence type="ECO:0000313" key="3">
    <source>
        <dbReference type="Proteomes" id="UP000070284"/>
    </source>
</evidence>
<protein>
    <submittedName>
        <fullName evidence="2">Uncharacterized protein</fullName>
    </submittedName>
</protein>
<reference evidence="2 3" key="1">
    <citation type="journal article" date="2016" name="Sci. Rep.">
        <title>Metabolic traits of an uncultured archaeal lineage -MSBL1- from brine pools of the Red Sea.</title>
        <authorList>
            <person name="Mwirichia R."/>
            <person name="Alam I."/>
            <person name="Rashid M."/>
            <person name="Vinu M."/>
            <person name="Ba-Alawi W."/>
            <person name="Anthony Kamau A."/>
            <person name="Kamanda Ngugi D."/>
            <person name="Goker M."/>
            <person name="Klenk H.P."/>
            <person name="Bajic V."/>
            <person name="Stingl U."/>
        </authorList>
    </citation>
    <scope>NUCLEOTIDE SEQUENCE [LARGE SCALE GENOMIC DNA]</scope>
    <source>
        <strain evidence="2">SCGC-AAA259E19</strain>
    </source>
</reference>
<gene>
    <name evidence="2" type="ORF">AKJ65_03965</name>
</gene>
<comment type="caution">
    <text evidence="2">The sequence shown here is derived from an EMBL/GenBank/DDBJ whole genome shotgun (WGS) entry which is preliminary data.</text>
</comment>
<feature type="region of interest" description="Disordered" evidence="1">
    <location>
        <begin position="67"/>
        <end position="89"/>
    </location>
</feature>
<organism evidence="2 3">
    <name type="scientific">candidate division MSBL1 archaeon SCGC-AAA259E19</name>
    <dbReference type="NCBI Taxonomy" id="1698264"/>
    <lineage>
        <taxon>Archaea</taxon>
        <taxon>Methanobacteriati</taxon>
        <taxon>Methanobacteriota</taxon>
        <taxon>candidate division MSBL1</taxon>
    </lineage>
</organism>
<dbReference type="AlphaFoldDB" id="A0A133UK86"/>
<dbReference type="Proteomes" id="UP000070284">
    <property type="component" value="Unassembled WGS sequence"/>
</dbReference>
<accession>A0A133UK86</accession>
<proteinExistence type="predicted"/>
<dbReference type="PATRIC" id="fig|1698264.3.peg.1483"/>
<name>A0A133UK86_9EURY</name>
<sequence length="89" mass="10104">MAKEEMLDRLIEWCDENGWKNVLVVCPEGEVLELRGDSNRLLLRVNEIEEVGEGYIETGTAEFHLEPDGSMEFRPLGLTPPEEYALGPQ</sequence>
<evidence type="ECO:0000313" key="2">
    <source>
        <dbReference type="EMBL" id="KXA94594.1"/>
    </source>
</evidence>